<dbReference type="Gene3D" id="3.40.1030.10">
    <property type="entry name" value="Nucleoside phosphorylase/phosphoribosyltransferase catalytic domain"/>
    <property type="match status" value="1"/>
</dbReference>
<name>A0ABN9L2N0_9NEOB</name>
<evidence type="ECO:0000313" key="6">
    <source>
        <dbReference type="Proteomes" id="UP001176940"/>
    </source>
</evidence>
<dbReference type="InterPro" id="IPR035902">
    <property type="entry name" value="Nuc_phospho_transferase"/>
</dbReference>
<dbReference type="Pfam" id="PF00591">
    <property type="entry name" value="Glycos_transf_3"/>
    <property type="match status" value="1"/>
</dbReference>
<protein>
    <submittedName>
        <fullName evidence="5">Uncharacterized protein</fullName>
    </submittedName>
</protein>
<keyword evidence="6" id="KW-1185">Reference proteome</keyword>
<dbReference type="InterPro" id="IPR000312">
    <property type="entry name" value="Glycosyl_Trfase_fam3"/>
</dbReference>
<gene>
    <name evidence="5" type="ORF">RIMI_LOCUS4009976</name>
</gene>
<dbReference type="PANTHER" id="PTHR10515">
    <property type="entry name" value="THYMIDINE PHOSPHORYLASE"/>
    <property type="match status" value="1"/>
</dbReference>
<evidence type="ECO:0000256" key="1">
    <source>
        <dbReference type="ARBA" id="ARBA00022676"/>
    </source>
</evidence>
<dbReference type="EMBL" id="CAUEEQ010006257">
    <property type="protein sequence ID" value="CAJ0929927.1"/>
    <property type="molecule type" value="Genomic_DNA"/>
</dbReference>
<dbReference type="Pfam" id="PF02885">
    <property type="entry name" value="Glycos_trans_3N"/>
    <property type="match status" value="1"/>
</dbReference>
<organism evidence="5 6">
    <name type="scientific">Ranitomeya imitator</name>
    <name type="common">mimic poison frog</name>
    <dbReference type="NCBI Taxonomy" id="111125"/>
    <lineage>
        <taxon>Eukaryota</taxon>
        <taxon>Metazoa</taxon>
        <taxon>Chordata</taxon>
        <taxon>Craniata</taxon>
        <taxon>Vertebrata</taxon>
        <taxon>Euteleostomi</taxon>
        <taxon>Amphibia</taxon>
        <taxon>Batrachia</taxon>
        <taxon>Anura</taxon>
        <taxon>Neobatrachia</taxon>
        <taxon>Hyloidea</taxon>
        <taxon>Dendrobatidae</taxon>
        <taxon>Dendrobatinae</taxon>
        <taxon>Ranitomeya</taxon>
    </lineage>
</organism>
<accession>A0ABN9L2N0</accession>
<dbReference type="InterPro" id="IPR000053">
    <property type="entry name" value="Thymidine/pyrmidine_PPase"/>
</dbReference>
<reference evidence="5" key="1">
    <citation type="submission" date="2023-07" db="EMBL/GenBank/DDBJ databases">
        <authorList>
            <person name="Stuckert A."/>
        </authorList>
    </citation>
    <scope>NUCLEOTIDE SEQUENCE</scope>
</reference>
<evidence type="ECO:0000313" key="5">
    <source>
        <dbReference type="EMBL" id="CAJ0929927.1"/>
    </source>
</evidence>
<evidence type="ECO:0000259" key="4">
    <source>
        <dbReference type="Pfam" id="PF02885"/>
    </source>
</evidence>
<dbReference type="InterPro" id="IPR017459">
    <property type="entry name" value="Glycosyl_Trfase_fam3_N_dom"/>
</dbReference>
<dbReference type="PROSITE" id="PS00647">
    <property type="entry name" value="THYMID_PHOSPHORYLASE"/>
    <property type="match status" value="1"/>
</dbReference>
<dbReference type="Gene3D" id="1.20.970.10">
    <property type="entry name" value="Transferase, Pyrimidine Nucleoside Phosphorylase, Chain C"/>
    <property type="match status" value="1"/>
</dbReference>
<dbReference type="SUPFAM" id="SSF52418">
    <property type="entry name" value="Nucleoside phosphorylase/phosphoribosyltransferase catalytic domain"/>
    <property type="match status" value="1"/>
</dbReference>
<dbReference type="InterPro" id="IPR017872">
    <property type="entry name" value="Pyrmidine_PPase_CS"/>
</dbReference>
<sequence length="215" mass="23318">MYCAVCCPCTIRLAQGRHPDWKDDFQFRISDVIAKKRDGLTLSPQEIKHVIKVTMSGQAQECQLGSLLMAIRLRGMSPEETMTLTKEMVASGCVLEWPEEWSGLLVDKHSTGGVGDKVPMISGRGLGHTGGTLDKLESVPGFSSQQNPEQVGRKKTLKVAFFLRPISSKTTHRAFFSLRRPVASPGQGGGNASVNGEPYVQGATSPFGCSKINSH</sequence>
<dbReference type="InterPro" id="IPR036320">
    <property type="entry name" value="Glycosyl_Trfase_fam3_N_dom_sf"/>
</dbReference>
<evidence type="ECO:0000256" key="2">
    <source>
        <dbReference type="ARBA" id="ARBA00022679"/>
    </source>
</evidence>
<dbReference type="Proteomes" id="UP001176940">
    <property type="component" value="Unassembled WGS sequence"/>
</dbReference>
<keyword evidence="1" id="KW-0328">Glycosyltransferase</keyword>
<evidence type="ECO:0000259" key="3">
    <source>
        <dbReference type="Pfam" id="PF00591"/>
    </source>
</evidence>
<proteinExistence type="predicted"/>
<comment type="caution">
    <text evidence="5">The sequence shown here is derived from an EMBL/GenBank/DDBJ whole genome shotgun (WGS) entry which is preliminary data.</text>
</comment>
<feature type="domain" description="Glycosyl transferase family 3 N-terminal" evidence="4">
    <location>
        <begin position="31"/>
        <end position="92"/>
    </location>
</feature>
<dbReference type="PANTHER" id="PTHR10515:SF0">
    <property type="entry name" value="THYMIDINE PHOSPHORYLASE"/>
    <property type="match status" value="1"/>
</dbReference>
<feature type="domain" description="Glycosyl transferase family 3" evidence="3">
    <location>
        <begin position="113"/>
        <end position="171"/>
    </location>
</feature>
<dbReference type="SUPFAM" id="SSF47648">
    <property type="entry name" value="Nucleoside phosphorylase/phosphoribosyltransferase N-terminal domain"/>
    <property type="match status" value="1"/>
</dbReference>
<keyword evidence="2" id="KW-0808">Transferase</keyword>